<proteinExistence type="predicted"/>
<protein>
    <recommendedName>
        <fullName evidence="2">CRAL-TRIO domain-containing protein</fullName>
    </recommendedName>
</protein>
<dbReference type="SUPFAM" id="SSF52087">
    <property type="entry name" value="CRAL/TRIO domain"/>
    <property type="match status" value="1"/>
</dbReference>
<evidence type="ECO:0000313" key="4">
    <source>
        <dbReference type="Proteomes" id="UP001153069"/>
    </source>
</evidence>
<accession>A0A9N8EAQ5</accession>
<dbReference type="Proteomes" id="UP001153069">
    <property type="component" value="Unassembled WGS sequence"/>
</dbReference>
<gene>
    <name evidence="3" type="ORF">SEMRO_735_G194890.1</name>
</gene>
<reference evidence="3" key="1">
    <citation type="submission" date="2020-06" db="EMBL/GenBank/DDBJ databases">
        <authorList>
            <consortium name="Plant Systems Biology data submission"/>
        </authorList>
    </citation>
    <scope>NUCLEOTIDE SEQUENCE</scope>
    <source>
        <strain evidence="3">D6</strain>
    </source>
</reference>
<feature type="region of interest" description="Disordered" evidence="1">
    <location>
        <begin position="1"/>
        <end position="27"/>
    </location>
</feature>
<dbReference type="InterPro" id="IPR001251">
    <property type="entry name" value="CRAL-TRIO_dom"/>
</dbReference>
<feature type="domain" description="CRAL-TRIO" evidence="2">
    <location>
        <begin position="149"/>
        <end position="240"/>
    </location>
</feature>
<feature type="compositionally biased region" description="Basic and acidic residues" evidence="1">
    <location>
        <begin position="18"/>
        <end position="27"/>
    </location>
</feature>
<name>A0A9N8EAQ5_9STRA</name>
<dbReference type="AlphaFoldDB" id="A0A9N8EAQ5"/>
<sequence length="307" mass="35786">MSAAAGWEEEEQAQADKTGGEAHKEEQLTMLLTEEERNRALEIKAAVEADDRIRNLSDFEYVHYALTRKSPEETMESLTHRVYMMQCFREEYRIQDTFEEGLELIHQYTQQQPGLVIDVQLLASSYNYLSVEDFAKFNPRAVKTHEDYRIFTGGSFYMLQARQPNFAAIREGMPSMVECEGASFANFDSHVTERYQHEFFLHYPYKMKEVFLLNSPTVVNVFFALIKRFLSEETAKAFHLGHQVEGLEGQRIDTFYNTPTRNMIRKVLEALQIRYKNQEEFSLAQCTGGEGLDGWWVDQLAEDSEHY</sequence>
<comment type="caution">
    <text evidence="3">The sequence shown here is derived from an EMBL/GenBank/DDBJ whole genome shotgun (WGS) entry which is preliminary data.</text>
</comment>
<evidence type="ECO:0000256" key="1">
    <source>
        <dbReference type="SAM" id="MobiDB-lite"/>
    </source>
</evidence>
<dbReference type="OrthoDB" id="6406821at2759"/>
<keyword evidence="4" id="KW-1185">Reference proteome</keyword>
<dbReference type="Pfam" id="PF00650">
    <property type="entry name" value="CRAL_TRIO"/>
    <property type="match status" value="1"/>
</dbReference>
<evidence type="ECO:0000313" key="3">
    <source>
        <dbReference type="EMBL" id="CAB9515744.1"/>
    </source>
</evidence>
<dbReference type="InterPro" id="IPR036865">
    <property type="entry name" value="CRAL-TRIO_dom_sf"/>
</dbReference>
<dbReference type="EMBL" id="CAICTM010000734">
    <property type="protein sequence ID" value="CAB9515744.1"/>
    <property type="molecule type" value="Genomic_DNA"/>
</dbReference>
<dbReference type="Gene3D" id="3.40.525.10">
    <property type="entry name" value="CRAL-TRIO lipid binding domain"/>
    <property type="match status" value="1"/>
</dbReference>
<evidence type="ECO:0000259" key="2">
    <source>
        <dbReference type="Pfam" id="PF00650"/>
    </source>
</evidence>
<organism evidence="3 4">
    <name type="scientific">Seminavis robusta</name>
    <dbReference type="NCBI Taxonomy" id="568900"/>
    <lineage>
        <taxon>Eukaryota</taxon>
        <taxon>Sar</taxon>
        <taxon>Stramenopiles</taxon>
        <taxon>Ochrophyta</taxon>
        <taxon>Bacillariophyta</taxon>
        <taxon>Bacillariophyceae</taxon>
        <taxon>Bacillariophycidae</taxon>
        <taxon>Naviculales</taxon>
        <taxon>Naviculaceae</taxon>
        <taxon>Seminavis</taxon>
    </lineage>
</organism>